<gene>
    <name evidence="1" type="ORF">HCAN_0492</name>
</gene>
<dbReference type="NCBIfam" id="TIGR03353">
    <property type="entry name" value="VI_chp_4"/>
    <property type="match status" value="1"/>
</dbReference>
<dbReference type="Pfam" id="PF05936">
    <property type="entry name" value="T6SS_VasE"/>
    <property type="match status" value="1"/>
</dbReference>
<dbReference type="OrthoDB" id="9775333at2"/>
<accession>C5ZYV1</accession>
<dbReference type="eggNOG" id="COG3522">
    <property type="taxonomic scope" value="Bacteria"/>
</dbReference>
<dbReference type="PANTHER" id="PTHR35566:SF1">
    <property type="entry name" value="TYPE VI SECRETION SYSTEM BASEPLATE COMPONENT TSSK1"/>
    <property type="match status" value="1"/>
</dbReference>
<reference evidence="1 2" key="1">
    <citation type="journal article" date="2009" name="J. Bacteriol.">
        <title>Genome sequence of the emerging pathogen Helicobacter canadensis.</title>
        <authorList>
            <person name="Loman N.J."/>
            <person name="Snyder L.A."/>
            <person name="Linton J.D."/>
            <person name="Langdon R."/>
            <person name="Lawson A.J."/>
            <person name="Weinstock G.M."/>
            <person name="Wren B.W."/>
            <person name="Pallen M.J."/>
        </authorList>
    </citation>
    <scope>NUCLEOTIDE SEQUENCE [LARGE SCALE GENOMIC DNA]</scope>
    <source>
        <strain evidence="1 2">MIT 98-5491</strain>
    </source>
</reference>
<evidence type="ECO:0000313" key="1">
    <source>
        <dbReference type="EMBL" id="EES89209.1"/>
    </source>
</evidence>
<dbReference type="RefSeq" id="WP_006655185.1">
    <property type="nucleotide sequence ID" value="NZ_CM000776.2"/>
</dbReference>
<protein>
    <recommendedName>
        <fullName evidence="3">Type VI secretion protein</fullName>
    </recommendedName>
</protein>
<dbReference type="EMBL" id="CM000776">
    <property type="protein sequence ID" value="EES89209.1"/>
    <property type="molecule type" value="Genomic_DNA"/>
</dbReference>
<dbReference type="PANTHER" id="PTHR35566">
    <property type="entry name" value="BLR3599 PROTEIN"/>
    <property type="match status" value="1"/>
</dbReference>
<dbReference type="InterPro" id="IPR010263">
    <property type="entry name" value="T6SS_TssK"/>
</dbReference>
<sequence length="452" mass="52605">MIFKESVHWSDGLFLQPHHMQQMQNLIFDINRTLWKLNVYYPYGLIECEINEELLDDLRIGLRKICAIMPDGTEISMPGNASIPMLNLDIDKCLDNENFLIYLALPVYNENEANLNSSTETNRLYKTKEYAIKDENTGNNEISLLKRIFNIKLSTDKNDDNYVYLPICRLNWISKNINAPKLTFDRDYCPPFFIMSHDCVIKEYVLELMYLIRKKRDQISEQIAQSGYNTNDISGENLFHILQLSVLNSFEPVISAVVNTNKAQPFEIYLKLASFLGELSALFPLLKKHEIMEYDHNNLMSVFKDLIRKIRSVLAIGGYLDYIQYDFTLHNGYYECKLKSNDIHNSNEFYLAINTSGSIDKIKTSVEQGDNFRLLAKSNLEKRTRGVKLKELRYPPRYLPAIHNALWFEVVLGDNDKAWMDICEENVAVIDLFHDVFTDFRASLFLVENKGE</sequence>
<proteinExistence type="predicted"/>
<name>C5ZYV1_9HELI</name>
<organism evidence="1 2">
    <name type="scientific">Helicobacter canadensis MIT 98-5491</name>
    <dbReference type="NCBI Taxonomy" id="537970"/>
    <lineage>
        <taxon>Bacteria</taxon>
        <taxon>Pseudomonadati</taxon>
        <taxon>Campylobacterota</taxon>
        <taxon>Epsilonproteobacteria</taxon>
        <taxon>Campylobacterales</taxon>
        <taxon>Helicobacteraceae</taxon>
        <taxon>Helicobacter</taxon>
    </lineage>
</organism>
<keyword evidence="2" id="KW-1185">Reference proteome</keyword>
<dbReference type="Proteomes" id="UP000007032">
    <property type="component" value="Chromosome"/>
</dbReference>
<dbReference type="HOGENOM" id="CLU_031690_3_0_7"/>
<evidence type="ECO:0000313" key="2">
    <source>
        <dbReference type="Proteomes" id="UP000007032"/>
    </source>
</evidence>
<dbReference type="STRING" id="537970.HCAN_0492"/>
<dbReference type="AlphaFoldDB" id="C5ZYV1"/>
<evidence type="ECO:0008006" key="3">
    <source>
        <dbReference type="Google" id="ProtNLM"/>
    </source>
</evidence>